<evidence type="ECO:0000256" key="1">
    <source>
        <dbReference type="ARBA" id="ARBA00022737"/>
    </source>
</evidence>
<gene>
    <name evidence="3" type="ORF">VSDG_06406</name>
</gene>
<dbReference type="PANTHER" id="PTHR10039:SF5">
    <property type="entry name" value="NACHT DOMAIN-CONTAINING PROTEIN"/>
    <property type="match status" value="1"/>
</dbReference>
<dbReference type="OrthoDB" id="5086500at2759"/>
<dbReference type="Proteomes" id="UP000284375">
    <property type="component" value="Unassembled WGS sequence"/>
</dbReference>
<comment type="caution">
    <text evidence="3">The sequence shown here is derived from an EMBL/GenBank/DDBJ whole genome shotgun (WGS) entry which is preliminary data.</text>
</comment>
<keyword evidence="1" id="KW-0677">Repeat</keyword>
<dbReference type="Pfam" id="PF25053">
    <property type="entry name" value="DUF7791"/>
    <property type="match status" value="1"/>
</dbReference>
<evidence type="ECO:0000313" key="3">
    <source>
        <dbReference type="EMBL" id="ROV92860.1"/>
    </source>
</evidence>
<reference evidence="3 4" key="1">
    <citation type="submission" date="2015-09" db="EMBL/GenBank/DDBJ databases">
        <title>Host preference determinants of Valsa canker pathogens revealed by comparative genomics.</title>
        <authorList>
            <person name="Yin Z."/>
            <person name="Huang L."/>
        </authorList>
    </citation>
    <scope>NUCLEOTIDE SEQUENCE [LARGE SCALE GENOMIC DNA]</scope>
    <source>
        <strain evidence="3 4">YSFL</strain>
    </source>
</reference>
<accession>A0A423VPB1</accession>
<keyword evidence="4" id="KW-1185">Reference proteome</keyword>
<dbReference type="AlphaFoldDB" id="A0A423VPB1"/>
<dbReference type="SUPFAM" id="SSF52540">
    <property type="entry name" value="P-loop containing nucleoside triphosphate hydrolases"/>
    <property type="match status" value="1"/>
</dbReference>
<sequence>MEPLSALSIACNVMQVISFGLGTISLCKKIYETGHPDLGLVESGRHLEGIGRSLTQQLKHRTKSLTAEDRAFIKIANQCADDARALQDEAAYLAPKKEHEIRGAIMATGRSLWHSKKLKKLEENLSRSQRLLETCLLERICDESQANAIQYRDDFANLDRTLQDFVKQYAEGQRTLSGLLQANFQTIKDQVTKESDTTRQEVTAHITNELLSHHKGIEDKITTGTTQVPQEIVDSLREELRLKDGMEERQRLLESLKYPETNARYNKISETCPDTFKWVFDPDISGIDSSGNPGAALLKWLKSDGRLFWISGKPGSGKSTLTKFIVLHPRTREALEQWREQTRIIHHFFWLPGSEMQNSIHGMLCSLLHQSLLEDFLTLELQEEETHIHVETTVFLQFPELKKKSSHWDWSTADLMNVLFYHLESSLLTYCFFLDGLDEVFPKDGPHRLLQVLDRLVLLPSVKLCVSSRPEHVFTTRFEENPFLRMQDLIAPDIQAYAYEVFREQTGVSVLPDCINRIIRIITDKADGVFLWAVLVLKSFRRGLSNGDTWDELQRRLDIVPMDLMDLYRDMWSRLNDDSAIYKETAALYISLIIRYKALGGIKFPIFYGKSEQLTVIDFMAASNSRSEIDDFLGQSAKVSSLDLEKKCEQTIKNINIRCAGLLNIYPRNGTVDLSRSEWWQPVCRETSYGCLLRYLLMEVDFVHRSAYDFLIDTEDGQKIWKNHGSTDFQLLCHLVKGRMARYRVLGSLAPWMHENGMTTSLTAIEFGINPQSICDWLSNATETQMITPVQAESLLAILCRASVNGDLIFDINLKSAFVDAPTDRIERSWDDIDPSNRANMHEMTPEVYSKYRLGRPWDLLALVFSVFGTFVEGWIARHSDSLTAESLCYMLADRPLEHDLEVRDIFYHPDRALMLHGRCLEGHKTFKFPSMALDNFTSRFNSELGDQVLLEVNVSFAIECVIARHFRKGKDRPALVGHEGCTMYPADAEPLRLARDSTEDSDMDGSARQIFQVYWVDK</sequence>
<organism evidence="3 4">
    <name type="scientific">Cytospora chrysosperma</name>
    <name type="common">Cytospora canker fungus</name>
    <name type="synonym">Sphaeria chrysosperma</name>
    <dbReference type="NCBI Taxonomy" id="252740"/>
    <lineage>
        <taxon>Eukaryota</taxon>
        <taxon>Fungi</taxon>
        <taxon>Dikarya</taxon>
        <taxon>Ascomycota</taxon>
        <taxon>Pezizomycotina</taxon>
        <taxon>Sordariomycetes</taxon>
        <taxon>Sordariomycetidae</taxon>
        <taxon>Diaporthales</taxon>
        <taxon>Cytosporaceae</taxon>
        <taxon>Cytospora</taxon>
    </lineage>
</organism>
<feature type="domain" description="NACHT" evidence="2">
    <location>
        <begin position="306"/>
        <end position="470"/>
    </location>
</feature>
<dbReference type="InterPro" id="IPR056884">
    <property type="entry name" value="NPHP3-like_N"/>
</dbReference>
<dbReference type="InterPro" id="IPR007111">
    <property type="entry name" value="NACHT_NTPase"/>
</dbReference>
<name>A0A423VPB1_CYTCH</name>
<dbReference type="PROSITE" id="PS50837">
    <property type="entry name" value="NACHT"/>
    <property type="match status" value="1"/>
</dbReference>
<dbReference type="PANTHER" id="PTHR10039">
    <property type="entry name" value="AMELOGENIN"/>
    <property type="match status" value="1"/>
</dbReference>
<protein>
    <recommendedName>
        <fullName evidence="2">NACHT domain-containing protein</fullName>
    </recommendedName>
</protein>
<dbReference type="EMBL" id="LJZO01000035">
    <property type="protein sequence ID" value="ROV92860.1"/>
    <property type="molecule type" value="Genomic_DNA"/>
</dbReference>
<dbReference type="InterPro" id="IPR027417">
    <property type="entry name" value="P-loop_NTPase"/>
</dbReference>
<evidence type="ECO:0000313" key="4">
    <source>
        <dbReference type="Proteomes" id="UP000284375"/>
    </source>
</evidence>
<dbReference type="Pfam" id="PF24883">
    <property type="entry name" value="NPHP3_N"/>
    <property type="match status" value="1"/>
</dbReference>
<evidence type="ECO:0000259" key="2">
    <source>
        <dbReference type="PROSITE" id="PS50837"/>
    </source>
</evidence>
<proteinExistence type="predicted"/>
<dbReference type="STRING" id="252740.A0A423VPB1"/>
<dbReference type="InterPro" id="IPR056693">
    <property type="entry name" value="DUF7791"/>
</dbReference>
<dbReference type="Gene3D" id="3.40.50.300">
    <property type="entry name" value="P-loop containing nucleotide triphosphate hydrolases"/>
    <property type="match status" value="1"/>
</dbReference>